<keyword evidence="3" id="KW-1185">Reference proteome</keyword>
<dbReference type="Pfam" id="PF04398">
    <property type="entry name" value="DUF538"/>
    <property type="match status" value="1"/>
</dbReference>
<dbReference type="EMBL" id="NMUH01000257">
    <property type="protein sequence ID" value="MQL75597.1"/>
    <property type="molecule type" value="Genomic_DNA"/>
</dbReference>
<protein>
    <submittedName>
        <fullName evidence="2">Uncharacterized protein</fullName>
    </submittedName>
</protein>
<comment type="caution">
    <text evidence="2">The sequence shown here is derived from an EMBL/GenBank/DDBJ whole genome shotgun (WGS) entry which is preliminary data.</text>
</comment>
<gene>
    <name evidence="2" type="ORF">Taro_007986</name>
</gene>
<dbReference type="InterPro" id="IPR007493">
    <property type="entry name" value="DUF538"/>
</dbReference>
<dbReference type="Gene3D" id="2.30.240.10">
    <property type="entry name" value="At5g01610-like"/>
    <property type="match status" value="1"/>
</dbReference>
<feature type="chain" id="PRO_5032457838" evidence="1">
    <location>
        <begin position="28"/>
        <end position="212"/>
    </location>
</feature>
<evidence type="ECO:0000313" key="3">
    <source>
        <dbReference type="Proteomes" id="UP000652761"/>
    </source>
</evidence>
<organism evidence="2 3">
    <name type="scientific">Colocasia esculenta</name>
    <name type="common">Wild taro</name>
    <name type="synonym">Arum esculentum</name>
    <dbReference type="NCBI Taxonomy" id="4460"/>
    <lineage>
        <taxon>Eukaryota</taxon>
        <taxon>Viridiplantae</taxon>
        <taxon>Streptophyta</taxon>
        <taxon>Embryophyta</taxon>
        <taxon>Tracheophyta</taxon>
        <taxon>Spermatophyta</taxon>
        <taxon>Magnoliopsida</taxon>
        <taxon>Liliopsida</taxon>
        <taxon>Araceae</taxon>
        <taxon>Aroideae</taxon>
        <taxon>Colocasieae</taxon>
        <taxon>Colocasia</taxon>
    </lineage>
</organism>
<accession>A0A843U0J6</accession>
<keyword evidence="1" id="KW-0732">Signal</keyword>
<dbReference type="AlphaFoldDB" id="A0A843U0J6"/>
<proteinExistence type="predicted"/>
<dbReference type="PANTHER" id="PTHR31676:SF76">
    <property type="entry name" value="OS05G0362300 PROTEIN"/>
    <property type="match status" value="1"/>
</dbReference>
<dbReference type="PANTHER" id="PTHR31676">
    <property type="entry name" value="T31J12.3 PROTEIN-RELATED"/>
    <property type="match status" value="1"/>
</dbReference>
<dbReference type="OrthoDB" id="1897482at2759"/>
<name>A0A843U0J6_COLES</name>
<sequence length="212" mass="22802">MAPNHYFLLSLLPRLLPPVLLLLPAAAGNSSPAAPPYGNLSAYAVLESYDFPAGLLPKSVVGYELDASTGRFSAYLNGTCSFSIEGSYQLRYKSTVSGYISDGRLLELNGVSVKVLFFWVNIIEVTRKGDDLTFSVGIASADFSVDNFLESPQCGCGFECLTTPLPSGDDDPRLNQRRLTLLLAVLSQHGVSSVREAALLQSFCGVLPTRTL</sequence>
<dbReference type="InterPro" id="IPR036758">
    <property type="entry name" value="At5g01610-like"/>
</dbReference>
<dbReference type="Proteomes" id="UP000652761">
    <property type="component" value="Unassembled WGS sequence"/>
</dbReference>
<feature type="signal peptide" evidence="1">
    <location>
        <begin position="1"/>
        <end position="27"/>
    </location>
</feature>
<reference evidence="2" key="1">
    <citation type="submission" date="2017-07" db="EMBL/GenBank/DDBJ databases">
        <title>Taro Niue Genome Assembly and Annotation.</title>
        <authorList>
            <person name="Atibalentja N."/>
            <person name="Keating K."/>
            <person name="Fields C.J."/>
        </authorList>
    </citation>
    <scope>NUCLEOTIDE SEQUENCE</scope>
    <source>
        <strain evidence="2">Niue_2</strain>
        <tissue evidence="2">Leaf</tissue>
    </source>
</reference>
<evidence type="ECO:0000256" key="1">
    <source>
        <dbReference type="SAM" id="SignalP"/>
    </source>
</evidence>
<dbReference type="SUPFAM" id="SSF141562">
    <property type="entry name" value="At5g01610-like"/>
    <property type="match status" value="1"/>
</dbReference>
<evidence type="ECO:0000313" key="2">
    <source>
        <dbReference type="EMBL" id="MQL75597.1"/>
    </source>
</evidence>